<dbReference type="EMBL" id="VSSQ01062443">
    <property type="protein sequence ID" value="MPN15623.1"/>
    <property type="molecule type" value="Genomic_DNA"/>
</dbReference>
<reference evidence="1" key="1">
    <citation type="submission" date="2019-08" db="EMBL/GenBank/DDBJ databases">
        <authorList>
            <person name="Kucharzyk K."/>
            <person name="Murdoch R.W."/>
            <person name="Higgins S."/>
            <person name="Loffler F."/>
        </authorList>
    </citation>
    <scope>NUCLEOTIDE SEQUENCE</scope>
</reference>
<accession>A0A645FU45</accession>
<gene>
    <name evidence="1" type="ORF">SDC9_162957</name>
</gene>
<evidence type="ECO:0000313" key="1">
    <source>
        <dbReference type="EMBL" id="MPN15623.1"/>
    </source>
</evidence>
<name>A0A645FU45_9ZZZZ</name>
<protein>
    <submittedName>
        <fullName evidence="1">Uncharacterized protein</fullName>
    </submittedName>
</protein>
<sequence length="47" mass="5455">MILKLRLDNALYPIHLLCQFAAFDADALNQSLRDCRLVIHVDQLVFQ</sequence>
<proteinExistence type="predicted"/>
<organism evidence="1">
    <name type="scientific">bioreactor metagenome</name>
    <dbReference type="NCBI Taxonomy" id="1076179"/>
    <lineage>
        <taxon>unclassified sequences</taxon>
        <taxon>metagenomes</taxon>
        <taxon>ecological metagenomes</taxon>
    </lineage>
</organism>
<comment type="caution">
    <text evidence="1">The sequence shown here is derived from an EMBL/GenBank/DDBJ whole genome shotgun (WGS) entry which is preliminary data.</text>
</comment>
<dbReference type="AlphaFoldDB" id="A0A645FU45"/>